<dbReference type="RefSeq" id="WP_414162688.1">
    <property type="nucleotide sequence ID" value="NZ_KQ970578.1"/>
</dbReference>
<feature type="domain" description="Cation efflux protein cytoplasmic" evidence="1">
    <location>
        <begin position="1"/>
        <end position="36"/>
    </location>
</feature>
<dbReference type="EMBL" id="LQXV01000370">
    <property type="protein sequence ID" value="KXU04606.1"/>
    <property type="molecule type" value="Genomic_DNA"/>
</dbReference>
<name>A0A139QPZ1_9STRE</name>
<organism evidence="2 3">
    <name type="scientific">Streptococcus gallolyticus</name>
    <dbReference type="NCBI Taxonomy" id="315405"/>
    <lineage>
        <taxon>Bacteria</taxon>
        <taxon>Bacillati</taxon>
        <taxon>Bacillota</taxon>
        <taxon>Bacilli</taxon>
        <taxon>Lactobacillales</taxon>
        <taxon>Streptococcaceae</taxon>
        <taxon>Streptococcus</taxon>
    </lineage>
</organism>
<dbReference type="PATRIC" id="fig|315405.12.peg.2176"/>
<dbReference type="InterPro" id="IPR027470">
    <property type="entry name" value="Cation_efflux_CTD"/>
</dbReference>
<dbReference type="SUPFAM" id="SSF160240">
    <property type="entry name" value="Cation efflux protein cytoplasmic domain-like"/>
    <property type="match status" value="1"/>
</dbReference>
<comment type="caution">
    <text evidence="2">The sequence shown here is derived from an EMBL/GenBank/DDBJ whole genome shotgun (WGS) entry which is preliminary data.</text>
</comment>
<evidence type="ECO:0000313" key="2">
    <source>
        <dbReference type="EMBL" id="KXU04606.1"/>
    </source>
</evidence>
<dbReference type="AlphaFoldDB" id="A0A139QPZ1"/>
<dbReference type="InterPro" id="IPR036837">
    <property type="entry name" value="Cation_efflux_CTD_sf"/>
</dbReference>
<sequence length="154" mass="18177">MNPDLSVYESHEITEQIETLLSQEFSVYDTDVHVEPAAIPEDEIWENVYKKLYKDEKIILSKIPDYEDLLADNFTLIDDDGKTYSKEEMTSRKKHCMSNFDDFQMTSISQKTKLITYTLGHKSHTSIWRRKEEWHLIFHQITPISDNSNIEAKD</sequence>
<dbReference type="Proteomes" id="UP000071927">
    <property type="component" value="Unassembled WGS sequence"/>
</dbReference>
<protein>
    <submittedName>
        <fullName evidence="2">Cobalt-zinc-cadmium resistance protein</fullName>
    </submittedName>
</protein>
<dbReference type="SUPFAM" id="SSF54427">
    <property type="entry name" value="NTF2-like"/>
    <property type="match status" value="1"/>
</dbReference>
<dbReference type="InterPro" id="IPR032710">
    <property type="entry name" value="NTF2-like_dom_sf"/>
</dbReference>
<gene>
    <name evidence="2" type="ORF">SGADD03_01823</name>
</gene>
<evidence type="ECO:0000313" key="3">
    <source>
        <dbReference type="Proteomes" id="UP000071927"/>
    </source>
</evidence>
<proteinExistence type="predicted"/>
<dbReference type="Gene3D" id="3.30.70.1350">
    <property type="entry name" value="Cation efflux protein, cytoplasmic domain"/>
    <property type="match status" value="1"/>
</dbReference>
<evidence type="ECO:0000259" key="1">
    <source>
        <dbReference type="Pfam" id="PF16916"/>
    </source>
</evidence>
<reference evidence="2 3" key="1">
    <citation type="submission" date="2016-01" db="EMBL/GenBank/DDBJ databases">
        <title>Highly variable Streptococcus oralis are common among viridans streptococci isolated from primates.</title>
        <authorList>
            <person name="Denapaite D."/>
            <person name="Rieger M."/>
            <person name="Koendgen S."/>
            <person name="Brueckner R."/>
            <person name="Ochigava I."/>
            <person name="Kappeler P."/>
            <person name="Maetz-Rensing K."/>
            <person name="Leendertz F."/>
            <person name="Hakenbeck R."/>
        </authorList>
    </citation>
    <scope>NUCLEOTIDE SEQUENCE [LARGE SCALE GENOMIC DNA]</scope>
    <source>
        <strain evidence="2 3">DD03</strain>
    </source>
</reference>
<accession>A0A139QPZ1</accession>
<dbReference type="Pfam" id="PF16916">
    <property type="entry name" value="ZT_dimer"/>
    <property type="match status" value="1"/>
</dbReference>